<evidence type="ECO:0000313" key="1">
    <source>
        <dbReference type="EMBL" id="KAH6617051.1"/>
    </source>
</evidence>
<reference evidence="1 2" key="1">
    <citation type="journal article" date="2021" name="Nat. Commun.">
        <title>Genetic determinants of endophytism in the Arabidopsis root mycobiome.</title>
        <authorList>
            <person name="Mesny F."/>
            <person name="Miyauchi S."/>
            <person name="Thiergart T."/>
            <person name="Pickel B."/>
            <person name="Atanasova L."/>
            <person name="Karlsson M."/>
            <person name="Huettel B."/>
            <person name="Barry K.W."/>
            <person name="Haridas S."/>
            <person name="Chen C."/>
            <person name="Bauer D."/>
            <person name="Andreopoulos W."/>
            <person name="Pangilinan J."/>
            <person name="LaButti K."/>
            <person name="Riley R."/>
            <person name="Lipzen A."/>
            <person name="Clum A."/>
            <person name="Drula E."/>
            <person name="Henrissat B."/>
            <person name="Kohler A."/>
            <person name="Grigoriev I.V."/>
            <person name="Martin F.M."/>
            <person name="Hacquard S."/>
        </authorList>
    </citation>
    <scope>NUCLEOTIDE SEQUENCE [LARGE SCALE GENOMIC DNA]</scope>
    <source>
        <strain evidence="1 2">MPI-SDFR-AT-0079</strain>
    </source>
</reference>
<protein>
    <submittedName>
        <fullName evidence="1">Uncharacterized protein</fullName>
    </submittedName>
</protein>
<keyword evidence="2" id="KW-1185">Reference proteome</keyword>
<organism evidence="1 2">
    <name type="scientific">Chaetomium tenue</name>
    <dbReference type="NCBI Taxonomy" id="1854479"/>
    <lineage>
        <taxon>Eukaryota</taxon>
        <taxon>Fungi</taxon>
        <taxon>Dikarya</taxon>
        <taxon>Ascomycota</taxon>
        <taxon>Pezizomycotina</taxon>
        <taxon>Sordariomycetes</taxon>
        <taxon>Sordariomycetidae</taxon>
        <taxon>Sordariales</taxon>
        <taxon>Chaetomiaceae</taxon>
        <taxon>Chaetomium</taxon>
    </lineage>
</organism>
<sequence length="277" mass="30738">MERTMHDTTYTKTAPKTWTFHVHADCWDLVACRVSDPTVCATAFCKSLLTTHRDHTTASPIFTPQPRSPSGLPKSKTTTSPGRNARRASMHQLDNFDGLAAELGLERLPSIHEPVSLEQLNLFSSTTAPTIPLTHAHNTTTTTTTTTNTNPPDPFTTLPPELLHLLASHTPTPTLLHLRLASRAVASVTGLASLPRSFWHSRFGPAFEMGFALPARVERELDWRGLYFLLGRGLRRYCGEVVGLREERPLLARLAKRRFWWERLGRVVGMGGDGGVV</sequence>
<dbReference type="EMBL" id="JAGIZQ010000007">
    <property type="protein sequence ID" value="KAH6617051.1"/>
    <property type="molecule type" value="Genomic_DNA"/>
</dbReference>
<comment type="caution">
    <text evidence="1">The sequence shown here is derived from an EMBL/GenBank/DDBJ whole genome shotgun (WGS) entry which is preliminary data.</text>
</comment>
<dbReference type="Proteomes" id="UP000724584">
    <property type="component" value="Unassembled WGS sequence"/>
</dbReference>
<name>A0ACB7NUJ6_9PEZI</name>
<accession>A0ACB7NUJ6</accession>
<gene>
    <name evidence="1" type="ORF">F5144DRAFT_606566</name>
</gene>
<proteinExistence type="predicted"/>
<evidence type="ECO:0000313" key="2">
    <source>
        <dbReference type="Proteomes" id="UP000724584"/>
    </source>
</evidence>